<feature type="compositionally biased region" description="Basic residues" evidence="1">
    <location>
        <begin position="91"/>
        <end position="101"/>
    </location>
</feature>
<dbReference type="EMBL" id="CAMGYJ010000007">
    <property type="protein sequence ID" value="CAI0441844.1"/>
    <property type="molecule type" value="Genomic_DNA"/>
</dbReference>
<dbReference type="AlphaFoldDB" id="A0AAV0M733"/>
<accession>A0AAV0M733</accession>
<keyword evidence="3" id="KW-1185">Reference proteome</keyword>
<reference evidence="2" key="1">
    <citation type="submission" date="2022-08" db="EMBL/GenBank/DDBJ databases">
        <authorList>
            <person name="Gutierrez-Valencia J."/>
        </authorList>
    </citation>
    <scope>NUCLEOTIDE SEQUENCE</scope>
</reference>
<gene>
    <name evidence="2" type="ORF">LITE_LOCUS27043</name>
</gene>
<comment type="caution">
    <text evidence="2">The sequence shown here is derived from an EMBL/GenBank/DDBJ whole genome shotgun (WGS) entry which is preliminary data.</text>
</comment>
<evidence type="ECO:0000313" key="2">
    <source>
        <dbReference type="EMBL" id="CAI0441844.1"/>
    </source>
</evidence>
<name>A0AAV0M733_9ROSI</name>
<protein>
    <submittedName>
        <fullName evidence="2">Uncharacterized protein</fullName>
    </submittedName>
</protein>
<organism evidence="2 3">
    <name type="scientific">Linum tenue</name>
    <dbReference type="NCBI Taxonomy" id="586396"/>
    <lineage>
        <taxon>Eukaryota</taxon>
        <taxon>Viridiplantae</taxon>
        <taxon>Streptophyta</taxon>
        <taxon>Embryophyta</taxon>
        <taxon>Tracheophyta</taxon>
        <taxon>Spermatophyta</taxon>
        <taxon>Magnoliopsida</taxon>
        <taxon>eudicotyledons</taxon>
        <taxon>Gunneridae</taxon>
        <taxon>Pentapetalae</taxon>
        <taxon>rosids</taxon>
        <taxon>fabids</taxon>
        <taxon>Malpighiales</taxon>
        <taxon>Linaceae</taxon>
        <taxon>Linum</taxon>
    </lineage>
</organism>
<evidence type="ECO:0000313" key="3">
    <source>
        <dbReference type="Proteomes" id="UP001154282"/>
    </source>
</evidence>
<sequence length="158" mass="17542">MPSLTIRKMPKPEHARQIRLTASSFFASSASVVVVKKEPQKRHRNYSNQSLALSEYVIKGSELLEPVSAPLVKSTPSFRSVKVPAEIQSHSRPHPRLRRRTMTWFLARRSRNGGTSPGAPSISGSTRSTEQSRSPSRAGGWRRTRRLRPTTRGGGGGR</sequence>
<dbReference type="Proteomes" id="UP001154282">
    <property type="component" value="Unassembled WGS sequence"/>
</dbReference>
<proteinExistence type="predicted"/>
<feature type="compositionally biased region" description="Basic residues" evidence="1">
    <location>
        <begin position="140"/>
        <end position="149"/>
    </location>
</feature>
<feature type="compositionally biased region" description="Polar residues" evidence="1">
    <location>
        <begin position="122"/>
        <end position="135"/>
    </location>
</feature>
<feature type="region of interest" description="Disordered" evidence="1">
    <location>
        <begin position="83"/>
        <end position="158"/>
    </location>
</feature>
<evidence type="ECO:0000256" key="1">
    <source>
        <dbReference type="SAM" id="MobiDB-lite"/>
    </source>
</evidence>